<dbReference type="RefSeq" id="WP_107290168.1">
    <property type="nucleotide sequence ID" value="NZ_PYNF01000044.1"/>
</dbReference>
<proteinExistence type="predicted"/>
<protein>
    <submittedName>
        <fullName evidence="1">Uncharacterized protein</fullName>
    </submittedName>
</protein>
<dbReference type="AlphaFoldDB" id="A0A2T3KB12"/>
<sequence length="191" mass="21478">MHKITPLAKHLVVHATVAISADVLDSDDATDGLNEMFNTAIENDFIADYSFSGINHVTAGSNPEEGCLFVKKPINEELIVDLEYSKPVVVYVVGVESLTSGGFDWYPDYCSAEKNFNCTKKTLPMHQCTSQVSLFSYVTEKEFSKDEITQEIDTFFNEFSRTAKFNNSANKESFPFTNEAWNMLITEHDSQ</sequence>
<accession>A0A2T3KB12</accession>
<dbReference type="EMBL" id="PYNF01000044">
    <property type="protein sequence ID" value="PSU89789.1"/>
    <property type="molecule type" value="Genomic_DNA"/>
</dbReference>
<evidence type="ECO:0000313" key="1">
    <source>
        <dbReference type="EMBL" id="PSU89789.1"/>
    </source>
</evidence>
<dbReference type="Proteomes" id="UP000241426">
    <property type="component" value="Unassembled WGS sequence"/>
</dbReference>
<organism evidence="1 2">
    <name type="scientific">Photobacterium kishitanii</name>
    <dbReference type="NCBI Taxonomy" id="318456"/>
    <lineage>
        <taxon>Bacteria</taxon>
        <taxon>Pseudomonadati</taxon>
        <taxon>Pseudomonadota</taxon>
        <taxon>Gammaproteobacteria</taxon>
        <taxon>Vibrionales</taxon>
        <taxon>Vibrionaceae</taxon>
        <taxon>Photobacterium</taxon>
    </lineage>
</organism>
<name>A0A2T3KB12_9GAMM</name>
<gene>
    <name evidence="1" type="ORF">C9J27_24210</name>
</gene>
<reference evidence="1 2" key="1">
    <citation type="submission" date="2018-01" db="EMBL/GenBank/DDBJ databases">
        <title>Whole genome sequencing of Histamine producing bacteria.</title>
        <authorList>
            <person name="Butler K."/>
        </authorList>
    </citation>
    <scope>NUCLEOTIDE SEQUENCE [LARGE SCALE GENOMIC DNA]</scope>
    <source>
        <strain evidence="1 2">FS-7.2</strain>
    </source>
</reference>
<comment type="caution">
    <text evidence="1">The sequence shown here is derived from an EMBL/GenBank/DDBJ whole genome shotgun (WGS) entry which is preliminary data.</text>
</comment>
<evidence type="ECO:0000313" key="2">
    <source>
        <dbReference type="Proteomes" id="UP000241426"/>
    </source>
</evidence>